<reference evidence="1" key="1">
    <citation type="submission" date="2019-11" db="UniProtKB">
        <authorList>
            <consortium name="WormBaseParasite"/>
        </authorList>
    </citation>
    <scope>IDENTIFICATION</scope>
</reference>
<dbReference type="SUPFAM" id="SSF48371">
    <property type="entry name" value="ARM repeat"/>
    <property type="match status" value="1"/>
</dbReference>
<accession>A0A5K3FEQ7</accession>
<proteinExistence type="predicted"/>
<dbReference type="AlphaFoldDB" id="A0A5K3FEQ7"/>
<organism evidence="1">
    <name type="scientific">Mesocestoides corti</name>
    <name type="common">Flatworm</name>
    <dbReference type="NCBI Taxonomy" id="53468"/>
    <lineage>
        <taxon>Eukaryota</taxon>
        <taxon>Metazoa</taxon>
        <taxon>Spiralia</taxon>
        <taxon>Lophotrochozoa</taxon>
        <taxon>Platyhelminthes</taxon>
        <taxon>Cestoda</taxon>
        <taxon>Eucestoda</taxon>
        <taxon>Cyclophyllidea</taxon>
        <taxon>Mesocestoididae</taxon>
        <taxon>Mesocestoides</taxon>
    </lineage>
</organism>
<name>A0A5K3FEQ7_MESCO</name>
<sequence length="170" mass="19358">FKKFSFECNSLERALLLLNSSESDIKAKSLAFILEEVLNEKDFVVANLELLPVKVLINMLEDQSDVTKGMSLKILDKLVGIVNATNFCCEFEVLMLKCVAFINNSETFQLHCLHILKILLQQIPFLQQFCQIDGFSCVLRSVENSDTEVKLLALEILLVVMKDTKLKNHF</sequence>
<protein>
    <submittedName>
        <fullName evidence="1">CTLH domain-containing protein</fullName>
    </submittedName>
</protein>
<dbReference type="InterPro" id="IPR016024">
    <property type="entry name" value="ARM-type_fold"/>
</dbReference>
<evidence type="ECO:0000313" key="1">
    <source>
        <dbReference type="WBParaSite" id="MCU_007241-RB"/>
    </source>
</evidence>
<dbReference type="WBParaSite" id="MCU_007241-RB">
    <property type="protein sequence ID" value="MCU_007241-RB"/>
    <property type="gene ID" value="MCU_007241"/>
</dbReference>